<dbReference type="EMBL" id="HACM01011022">
    <property type="protein sequence ID" value="CRZ11464.1"/>
    <property type="molecule type" value="Transcribed_RNA"/>
</dbReference>
<keyword evidence="1" id="KW-0472">Membrane</keyword>
<feature type="transmembrane region" description="Helical" evidence="1">
    <location>
        <begin position="24"/>
        <end position="42"/>
    </location>
</feature>
<reference evidence="2" key="1">
    <citation type="submission" date="2015-04" db="EMBL/GenBank/DDBJ databases">
        <title>The genome sequence of the plant pathogenic Rhizarian Plasmodiophora brassicae reveals insights in its biotrophic life cycle and the origin of chitin synthesis.</title>
        <authorList>
            <person name="Schwelm A."/>
            <person name="Fogelqvist J."/>
            <person name="Knaust A."/>
            <person name="Julke S."/>
            <person name="Lilja T."/>
            <person name="Dhandapani V."/>
            <person name="Bonilla-Rosso G."/>
            <person name="Karlsson M."/>
            <person name="Shevchenko A."/>
            <person name="Choi S.R."/>
            <person name="Kim H.G."/>
            <person name="Park J.Y."/>
            <person name="Lim Y.P."/>
            <person name="Ludwig-Muller J."/>
            <person name="Dixelius C."/>
        </authorList>
    </citation>
    <scope>NUCLEOTIDE SEQUENCE</scope>
    <source>
        <tissue evidence="2">Potato root galls</tissue>
    </source>
</reference>
<evidence type="ECO:0000256" key="1">
    <source>
        <dbReference type="SAM" id="Phobius"/>
    </source>
</evidence>
<name>A0A0H5RRW4_9EUKA</name>
<proteinExistence type="predicted"/>
<accession>A0A0H5RRW4</accession>
<protein>
    <submittedName>
        <fullName evidence="2">Uncharacterized protein</fullName>
    </submittedName>
</protein>
<keyword evidence="1" id="KW-1133">Transmembrane helix</keyword>
<organism evidence="2">
    <name type="scientific">Spongospora subterranea</name>
    <dbReference type="NCBI Taxonomy" id="70186"/>
    <lineage>
        <taxon>Eukaryota</taxon>
        <taxon>Sar</taxon>
        <taxon>Rhizaria</taxon>
        <taxon>Endomyxa</taxon>
        <taxon>Phytomyxea</taxon>
        <taxon>Plasmodiophorida</taxon>
        <taxon>Plasmodiophoridae</taxon>
        <taxon>Spongospora</taxon>
    </lineage>
</organism>
<sequence length="145" mass="16099">MRLRHLVSVLAVGNVGGLEMDAAAILYGSLCLACCCATGYYARERQIKRHRRCALRLYKLGFGSVCYRFILRIMDLQISMSKFICSSPRNLRRTSENPIVRINHNSTTLQSPSCLFCAATTVANQRLGRLGGEQTAPTLINPSDD</sequence>
<keyword evidence="1" id="KW-0812">Transmembrane</keyword>
<evidence type="ECO:0000313" key="2">
    <source>
        <dbReference type="EMBL" id="CRZ11464.1"/>
    </source>
</evidence>
<dbReference type="AlphaFoldDB" id="A0A0H5RRW4"/>